<keyword evidence="3" id="KW-0472">Membrane</keyword>
<dbReference type="EMBL" id="AZGF01000008">
    <property type="protein sequence ID" value="KRM12392.1"/>
    <property type="molecule type" value="Genomic_DNA"/>
</dbReference>
<dbReference type="Pfam" id="PF07155">
    <property type="entry name" value="ECF-ribofla_trS"/>
    <property type="match status" value="1"/>
</dbReference>
<evidence type="ECO:0000256" key="2">
    <source>
        <dbReference type="ARBA" id="ARBA00022989"/>
    </source>
</evidence>
<dbReference type="PANTHER" id="PTHR37815:SF3">
    <property type="entry name" value="UPF0397 PROTEIN SPR0429"/>
    <property type="match status" value="1"/>
</dbReference>
<dbReference type="PANTHER" id="PTHR37815">
    <property type="entry name" value="UPF0397 PROTEIN BC_2624-RELATED"/>
    <property type="match status" value="1"/>
</dbReference>
<gene>
    <name evidence="4" type="ORF">FD16_GL002387</name>
</gene>
<sequence>MESSYSVKRVIIPAMLVAVTVAISRMFIIPVPMTHGYINLCDAGIAIAAILYGKRDGLIVGGLSGFLLDLISGYANYMFFSLIVHGLEGFIFGWLGYNKSRKMQILAMVLGAAFMVFGYFVTDSILYKIPTGLAGVPMNIVQGIVGVVIGLPLGLRLKKTLKL</sequence>
<feature type="transmembrane region" description="Helical" evidence="3">
    <location>
        <begin position="36"/>
        <end position="54"/>
    </location>
</feature>
<accession>A0A0R1W3I2</accession>
<proteinExistence type="predicted"/>
<evidence type="ECO:0008006" key="6">
    <source>
        <dbReference type="Google" id="ProtNLM"/>
    </source>
</evidence>
<name>A0A0R1W3I2_9LACO</name>
<keyword evidence="2 3" id="KW-1133">Transmembrane helix</keyword>
<dbReference type="Proteomes" id="UP000051820">
    <property type="component" value="Unassembled WGS sequence"/>
</dbReference>
<evidence type="ECO:0000256" key="1">
    <source>
        <dbReference type="ARBA" id="ARBA00022692"/>
    </source>
</evidence>
<dbReference type="GO" id="GO:0016020">
    <property type="term" value="C:membrane"/>
    <property type="evidence" value="ECO:0007669"/>
    <property type="project" value="InterPro"/>
</dbReference>
<feature type="transmembrane region" description="Helical" evidence="3">
    <location>
        <begin position="6"/>
        <end position="24"/>
    </location>
</feature>
<keyword evidence="5" id="KW-1185">Reference proteome</keyword>
<comment type="caution">
    <text evidence="4">The sequence shown here is derived from an EMBL/GenBank/DDBJ whole genome shotgun (WGS) entry which is preliminary data.</text>
</comment>
<dbReference type="eggNOG" id="COG4720">
    <property type="taxonomic scope" value="Bacteria"/>
</dbReference>
<feature type="transmembrane region" description="Helical" evidence="3">
    <location>
        <begin position="134"/>
        <end position="155"/>
    </location>
</feature>
<feature type="transmembrane region" description="Helical" evidence="3">
    <location>
        <begin position="74"/>
        <end position="97"/>
    </location>
</feature>
<protein>
    <recommendedName>
        <fullName evidence="6">Integral membrane protein</fullName>
    </recommendedName>
</protein>
<dbReference type="STRING" id="1423807.FD16_GL002387"/>
<reference evidence="4 5" key="1">
    <citation type="journal article" date="2015" name="Genome Announc.">
        <title>Expanding the biotechnology potential of lactobacilli through comparative genomics of 213 strains and associated genera.</title>
        <authorList>
            <person name="Sun Z."/>
            <person name="Harris H.M."/>
            <person name="McCann A."/>
            <person name="Guo C."/>
            <person name="Argimon S."/>
            <person name="Zhang W."/>
            <person name="Yang X."/>
            <person name="Jeffery I.B."/>
            <person name="Cooney J.C."/>
            <person name="Kagawa T.F."/>
            <person name="Liu W."/>
            <person name="Song Y."/>
            <person name="Salvetti E."/>
            <person name="Wrobel A."/>
            <person name="Rasinkangas P."/>
            <person name="Parkhill J."/>
            <person name="Rea M.C."/>
            <person name="O'Sullivan O."/>
            <person name="Ritari J."/>
            <person name="Douillard F.P."/>
            <person name="Paul Ross R."/>
            <person name="Yang R."/>
            <person name="Briner A.E."/>
            <person name="Felis G.E."/>
            <person name="de Vos W.M."/>
            <person name="Barrangou R."/>
            <person name="Klaenhammer T.R."/>
            <person name="Caufield P.W."/>
            <person name="Cui Y."/>
            <person name="Zhang H."/>
            <person name="O'Toole P.W."/>
        </authorList>
    </citation>
    <scope>NUCLEOTIDE SEQUENCE [LARGE SCALE GENOMIC DNA]</scope>
    <source>
        <strain evidence="4 5">DSM 5007</strain>
    </source>
</reference>
<keyword evidence="1 3" id="KW-0812">Transmembrane</keyword>
<dbReference type="InterPro" id="IPR009825">
    <property type="entry name" value="ECF_substrate-spec-like"/>
</dbReference>
<organism evidence="4 5">
    <name type="scientific">Paucilactobacillus suebicus DSM 5007 = KCTC 3549</name>
    <dbReference type="NCBI Taxonomy" id="1423807"/>
    <lineage>
        <taxon>Bacteria</taxon>
        <taxon>Bacillati</taxon>
        <taxon>Bacillota</taxon>
        <taxon>Bacilli</taxon>
        <taxon>Lactobacillales</taxon>
        <taxon>Lactobacillaceae</taxon>
        <taxon>Paucilactobacillus</taxon>
    </lineage>
</organism>
<dbReference type="AlphaFoldDB" id="A0A0R1W3I2"/>
<evidence type="ECO:0000256" key="3">
    <source>
        <dbReference type="SAM" id="Phobius"/>
    </source>
</evidence>
<dbReference type="Gene3D" id="1.10.1760.20">
    <property type="match status" value="1"/>
</dbReference>
<feature type="transmembrane region" description="Helical" evidence="3">
    <location>
        <begin position="104"/>
        <end position="122"/>
    </location>
</feature>
<evidence type="ECO:0000313" key="4">
    <source>
        <dbReference type="EMBL" id="KRM12392.1"/>
    </source>
</evidence>
<evidence type="ECO:0000313" key="5">
    <source>
        <dbReference type="Proteomes" id="UP000051820"/>
    </source>
</evidence>
<dbReference type="RefSeq" id="WP_010621255.1">
    <property type="nucleotide sequence ID" value="NZ_AZGF01000008.1"/>
</dbReference>
<dbReference type="OrthoDB" id="411368at2"/>
<dbReference type="PATRIC" id="fig|1423807.3.peg.2465"/>